<dbReference type="GO" id="GO:0015891">
    <property type="term" value="P:siderophore transport"/>
    <property type="evidence" value="ECO:0007669"/>
    <property type="project" value="InterPro"/>
</dbReference>
<dbReference type="InterPro" id="IPR037066">
    <property type="entry name" value="Plug_dom_sf"/>
</dbReference>
<evidence type="ECO:0000256" key="11">
    <source>
        <dbReference type="ARBA" id="ARBA00023136"/>
    </source>
</evidence>
<dbReference type="InterPro" id="IPR010105">
    <property type="entry name" value="TonB_sidphr_rcpt"/>
</dbReference>
<dbReference type="EMBL" id="CP022741">
    <property type="protein sequence ID" value="ASU23291.1"/>
    <property type="molecule type" value="Genomic_DNA"/>
</dbReference>
<dbReference type="CDD" id="cd01347">
    <property type="entry name" value="ligand_gated_channel"/>
    <property type="match status" value="1"/>
</dbReference>
<dbReference type="Pfam" id="PF07715">
    <property type="entry name" value="Plug"/>
    <property type="match status" value="1"/>
</dbReference>
<dbReference type="InterPro" id="IPR000531">
    <property type="entry name" value="Beta-barrel_TonB"/>
</dbReference>
<dbReference type="NCBIfam" id="TIGR01783">
    <property type="entry name" value="TonB-siderophor"/>
    <property type="match status" value="1"/>
</dbReference>
<evidence type="ECO:0000256" key="2">
    <source>
        <dbReference type="ARBA" id="ARBA00009810"/>
    </source>
</evidence>
<dbReference type="KEGG" id="vqi:CCZ37_12140"/>
<dbReference type="InterPro" id="IPR010917">
    <property type="entry name" value="TonB_rcpt_CS"/>
</dbReference>
<comment type="similarity">
    <text evidence="2 14 16">Belongs to the TonB-dependent receptor family.</text>
</comment>
<keyword evidence="10 16" id="KW-0798">TonB box</keyword>
<dbReference type="SUPFAM" id="SSF56935">
    <property type="entry name" value="Porins"/>
    <property type="match status" value="1"/>
</dbReference>
<dbReference type="PANTHER" id="PTHR32552">
    <property type="entry name" value="FERRICHROME IRON RECEPTOR-RELATED"/>
    <property type="match status" value="1"/>
</dbReference>
<accession>A0A223N0D0</accession>
<evidence type="ECO:0000256" key="4">
    <source>
        <dbReference type="ARBA" id="ARBA00022452"/>
    </source>
</evidence>
<evidence type="ECO:0000259" key="18">
    <source>
        <dbReference type="Pfam" id="PF00593"/>
    </source>
</evidence>
<dbReference type="InterPro" id="IPR036942">
    <property type="entry name" value="Beta-barrel_TonB_sf"/>
</dbReference>
<dbReference type="AlphaFoldDB" id="A0A223N0D0"/>
<keyword evidence="3 14" id="KW-0813">Transport</keyword>
<comment type="subcellular location">
    <subcellularLocation>
        <location evidence="1 14">Cell outer membrane</location>
        <topology evidence="1 14">Multi-pass membrane protein</topology>
    </subcellularLocation>
</comment>
<proteinExistence type="inferred from homology"/>
<dbReference type="GO" id="GO:0015344">
    <property type="term" value="F:siderophore uptake transmembrane transporter activity"/>
    <property type="evidence" value="ECO:0007669"/>
    <property type="project" value="TreeGrafter"/>
</dbReference>
<evidence type="ECO:0000256" key="13">
    <source>
        <dbReference type="ARBA" id="ARBA00023237"/>
    </source>
</evidence>
<evidence type="ECO:0000256" key="3">
    <source>
        <dbReference type="ARBA" id="ARBA00022448"/>
    </source>
</evidence>
<sequence length="679" mass="75959">MSYFKSRPTLLCLAILAAHHSALAQEETLVVTSQQTQHPVVATATRTATPAKLVPQTINSLPAEQLSAFNPSSLSAALVGTPGIDAVNDTRFDSVTIRGFAASNDFYLDGFRDDMQYTRDLGNIESVEILKGPAAVLYGRGSTGGIINRVSKTPQKGQTSSINARIGSHDYQRLAADLSGELHDDVQVRLNMAQEDSNSFRDGVEGKRTLLAPSLRWAIKDNLDFLIQYERNEHHRTPDRGIPAVNGYPADVPNSAVYSDTKRDFIDDVSETTRSRLTWQLNDLWQLRQQLSYIKLDSEFDNTYVTQVKGDNVVRKRWQQQLNASNLTSQSEVEGQFNTGSINHRLLAGLELSWQERNPKLYQNKEAIPAGNLYQPDQLPSHNGEMSLSSDANHKVRSSGLYLQDQISLNNWHLLLGLRYDEFKVTTHRLDLNKEETQTSYNLSPRLGLVWNPVADHALYASYSKTFSPVGGGVIGLSPGNKANQLDPEHSRLYEIGAKSDWFDGRIASTLSLYRLEMYNRRMKDPLDPKIILLTGLQRTDGVELDVKAYLSETWSLRGAIGWQDAEIIKAENNTQGNRPSAVSKLNGQLFIHYQAEQGWFAETGMTAVGDRYADSQNTTKLPGYARFDARLGYQWQDWSTQLSVENVLDKDYYVSATGATQIMPGAPRQFYINASYAF</sequence>
<dbReference type="Gene3D" id="2.40.170.20">
    <property type="entry name" value="TonB-dependent receptor, beta-barrel domain"/>
    <property type="match status" value="1"/>
</dbReference>
<evidence type="ECO:0000256" key="1">
    <source>
        <dbReference type="ARBA" id="ARBA00004571"/>
    </source>
</evidence>
<dbReference type="GO" id="GO:0009279">
    <property type="term" value="C:cell outer membrane"/>
    <property type="evidence" value="ECO:0007669"/>
    <property type="project" value="UniProtKB-SubCell"/>
</dbReference>
<evidence type="ECO:0000256" key="7">
    <source>
        <dbReference type="ARBA" id="ARBA00022729"/>
    </source>
</evidence>
<keyword evidence="9" id="KW-0406">Ion transport</keyword>
<keyword evidence="4 14" id="KW-1134">Transmembrane beta strand</keyword>
<feature type="chain" id="PRO_5012894854" evidence="17">
    <location>
        <begin position="25"/>
        <end position="679"/>
    </location>
</feature>
<keyword evidence="13 14" id="KW-0998">Cell outer membrane</keyword>
<dbReference type="InterPro" id="IPR012910">
    <property type="entry name" value="Plug_dom"/>
</dbReference>
<name>A0A223N0D0_9VIBR</name>
<dbReference type="Pfam" id="PF00593">
    <property type="entry name" value="TonB_dep_Rec_b-barrel"/>
    <property type="match status" value="1"/>
</dbReference>
<dbReference type="PROSITE" id="PS52016">
    <property type="entry name" value="TONB_DEPENDENT_REC_3"/>
    <property type="match status" value="1"/>
</dbReference>
<evidence type="ECO:0000256" key="10">
    <source>
        <dbReference type="ARBA" id="ARBA00023077"/>
    </source>
</evidence>
<evidence type="ECO:0000256" key="9">
    <source>
        <dbReference type="ARBA" id="ARBA00023065"/>
    </source>
</evidence>
<keyword evidence="12 20" id="KW-0675">Receptor</keyword>
<evidence type="ECO:0000256" key="15">
    <source>
        <dbReference type="PROSITE-ProRule" id="PRU10144"/>
    </source>
</evidence>
<evidence type="ECO:0000256" key="6">
    <source>
        <dbReference type="ARBA" id="ARBA00022692"/>
    </source>
</evidence>
<dbReference type="RefSeq" id="WP_094500628.1">
    <property type="nucleotide sequence ID" value="NZ_CAWNHI010000001.1"/>
</dbReference>
<evidence type="ECO:0000256" key="16">
    <source>
        <dbReference type="RuleBase" id="RU003357"/>
    </source>
</evidence>
<dbReference type="GO" id="GO:0038023">
    <property type="term" value="F:signaling receptor activity"/>
    <property type="evidence" value="ECO:0007669"/>
    <property type="project" value="InterPro"/>
</dbReference>
<keyword evidence="7 17" id="KW-0732">Signal</keyword>
<feature type="signal peptide" evidence="17">
    <location>
        <begin position="1"/>
        <end position="24"/>
    </location>
</feature>
<keyword evidence="8" id="KW-0408">Iron</keyword>
<keyword evidence="11 14" id="KW-0472">Membrane</keyword>
<feature type="short sequence motif" description="TonB C-terminal box" evidence="15">
    <location>
        <begin position="662"/>
        <end position="679"/>
    </location>
</feature>
<gene>
    <name evidence="20" type="ORF">CCZ37_12140</name>
</gene>
<dbReference type="Gene3D" id="2.170.130.10">
    <property type="entry name" value="TonB-dependent receptor, plug domain"/>
    <property type="match status" value="1"/>
</dbReference>
<dbReference type="PROSITE" id="PS01156">
    <property type="entry name" value="TONB_DEPENDENT_REC_2"/>
    <property type="match status" value="1"/>
</dbReference>
<dbReference type="Proteomes" id="UP000215148">
    <property type="component" value="Chromosome 1"/>
</dbReference>
<feature type="domain" description="TonB-dependent receptor plug" evidence="19">
    <location>
        <begin position="53"/>
        <end position="146"/>
    </location>
</feature>
<reference evidence="20 21" key="1">
    <citation type="submission" date="2017-08" db="EMBL/GenBank/DDBJ databases">
        <title>The Vibrio qinghaiensis sp.-Q67 is a luminous bacteria isolated firstly from Qinghai lake, Qinghai province, China, which has been proved to be very sensitive to detect environmental and food pollutants. Therefore, complete genome analysis of V. qinghaiensis sp.-Q67 highlights the potential application of this strain on detection of hazards in the contaminated environments.</title>
        <authorList>
            <person name="Gong L."/>
        </authorList>
    </citation>
    <scope>NUCLEOTIDE SEQUENCE [LARGE SCALE GENOMIC DNA]</scope>
    <source>
        <strain evidence="20 21">Q67</strain>
    </source>
</reference>
<keyword evidence="6 14" id="KW-0812">Transmembrane</keyword>
<feature type="domain" description="TonB-dependent receptor-like beta-barrel" evidence="18">
    <location>
        <begin position="229"/>
        <end position="648"/>
    </location>
</feature>
<evidence type="ECO:0000256" key="17">
    <source>
        <dbReference type="SAM" id="SignalP"/>
    </source>
</evidence>
<dbReference type="InterPro" id="IPR039426">
    <property type="entry name" value="TonB-dep_rcpt-like"/>
</dbReference>
<evidence type="ECO:0000313" key="20">
    <source>
        <dbReference type="EMBL" id="ASU23291.1"/>
    </source>
</evidence>
<evidence type="ECO:0000256" key="12">
    <source>
        <dbReference type="ARBA" id="ARBA00023170"/>
    </source>
</evidence>
<keyword evidence="21" id="KW-1185">Reference proteome</keyword>
<organism evidence="20 21">
    <name type="scientific">Vibrio qinghaiensis</name>
    <dbReference type="NCBI Taxonomy" id="2025808"/>
    <lineage>
        <taxon>Bacteria</taxon>
        <taxon>Pseudomonadati</taxon>
        <taxon>Pseudomonadota</taxon>
        <taxon>Gammaproteobacteria</taxon>
        <taxon>Vibrionales</taxon>
        <taxon>Vibrionaceae</taxon>
        <taxon>Vibrio</taxon>
    </lineage>
</organism>
<protein>
    <submittedName>
        <fullName evidence="20">TonB-dependent siderophore receptor</fullName>
    </submittedName>
</protein>
<evidence type="ECO:0000256" key="14">
    <source>
        <dbReference type="PROSITE-ProRule" id="PRU01360"/>
    </source>
</evidence>
<evidence type="ECO:0000256" key="5">
    <source>
        <dbReference type="ARBA" id="ARBA00022496"/>
    </source>
</evidence>
<evidence type="ECO:0000313" key="21">
    <source>
        <dbReference type="Proteomes" id="UP000215148"/>
    </source>
</evidence>
<dbReference type="PANTHER" id="PTHR32552:SF68">
    <property type="entry name" value="FERRICHROME OUTER MEMBRANE TRANSPORTER_PHAGE RECEPTOR"/>
    <property type="match status" value="1"/>
</dbReference>
<evidence type="ECO:0000259" key="19">
    <source>
        <dbReference type="Pfam" id="PF07715"/>
    </source>
</evidence>
<evidence type="ECO:0000256" key="8">
    <source>
        <dbReference type="ARBA" id="ARBA00023004"/>
    </source>
</evidence>
<keyword evidence="5" id="KW-0410">Iron transport</keyword>